<sequence>MGELRIRGGPPARSFSSHCQHWHHRGERRGEEDEERRSLEERRDGKERSYPTSETRRLASGESSMVAKLEQSASRQDIGRRKETEREEDKRRREEDERREGGVIPYQGYVDEKSNAADKGTDFHIGHGSVSVNSGKGPMVSVDHGNAGVHNSNGTNVNVGHAWWRPNKRRPLTLSRRRT</sequence>
<feature type="compositionally biased region" description="Basic and acidic residues" evidence="1">
    <location>
        <begin position="77"/>
        <end position="101"/>
    </location>
</feature>
<evidence type="ECO:0000313" key="2">
    <source>
        <dbReference type="EMBL" id="ONK80305.1"/>
    </source>
</evidence>
<accession>A0A5P1FPR7</accession>
<protein>
    <submittedName>
        <fullName evidence="2">Uncharacterized protein</fullName>
    </submittedName>
</protein>
<name>A0A5P1FPR7_ASPOF</name>
<reference evidence="3" key="1">
    <citation type="journal article" date="2017" name="Nat. Commun.">
        <title>The asparagus genome sheds light on the origin and evolution of a young Y chromosome.</title>
        <authorList>
            <person name="Harkess A."/>
            <person name="Zhou J."/>
            <person name="Xu C."/>
            <person name="Bowers J.E."/>
            <person name="Van der Hulst R."/>
            <person name="Ayyampalayam S."/>
            <person name="Mercati F."/>
            <person name="Riccardi P."/>
            <person name="McKain M.R."/>
            <person name="Kakrana A."/>
            <person name="Tang H."/>
            <person name="Ray J."/>
            <person name="Groenendijk J."/>
            <person name="Arikit S."/>
            <person name="Mathioni S.M."/>
            <person name="Nakano M."/>
            <person name="Shan H."/>
            <person name="Telgmann-Rauber A."/>
            <person name="Kanno A."/>
            <person name="Yue Z."/>
            <person name="Chen H."/>
            <person name="Li W."/>
            <person name="Chen Y."/>
            <person name="Xu X."/>
            <person name="Zhang Y."/>
            <person name="Luo S."/>
            <person name="Chen H."/>
            <person name="Gao J."/>
            <person name="Mao Z."/>
            <person name="Pires J.C."/>
            <person name="Luo M."/>
            <person name="Kudrna D."/>
            <person name="Wing R.A."/>
            <person name="Meyers B.C."/>
            <person name="Yi K."/>
            <person name="Kong H."/>
            <person name="Lavrijsen P."/>
            <person name="Sunseri F."/>
            <person name="Falavigna A."/>
            <person name="Ye Y."/>
            <person name="Leebens-Mack J.H."/>
            <person name="Chen G."/>
        </authorList>
    </citation>
    <scope>NUCLEOTIDE SEQUENCE [LARGE SCALE GENOMIC DNA]</scope>
    <source>
        <strain evidence="3">cv. DH0086</strain>
    </source>
</reference>
<feature type="compositionally biased region" description="Basic and acidic residues" evidence="1">
    <location>
        <begin position="28"/>
        <end position="59"/>
    </location>
</feature>
<gene>
    <name evidence="2" type="ORF">A4U43_C01F16150</name>
</gene>
<proteinExistence type="predicted"/>
<dbReference type="Gramene" id="ONK80305">
    <property type="protein sequence ID" value="ONK80305"/>
    <property type="gene ID" value="A4U43_C01F16150"/>
</dbReference>
<evidence type="ECO:0000313" key="3">
    <source>
        <dbReference type="Proteomes" id="UP000243459"/>
    </source>
</evidence>
<organism evidence="2 3">
    <name type="scientific">Asparagus officinalis</name>
    <name type="common">Garden asparagus</name>
    <dbReference type="NCBI Taxonomy" id="4686"/>
    <lineage>
        <taxon>Eukaryota</taxon>
        <taxon>Viridiplantae</taxon>
        <taxon>Streptophyta</taxon>
        <taxon>Embryophyta</taxon>
        <taxon>Tracheophyta</taxon>
        <taxon>Spermatophyta</taxon>
        <taxon>Magnoliopsida</taxon>
        <taxon>Liliopsida</taxon>
        <taxon>Asparagales</taxon>
        <taxon>Asparagaceae</taxon>
        <taxon>Asparagoideae</taxon>
        <taxon>Asparagus</taxon>
    </lineage>
</organism>
<evidence type="ECO:0000256" key="1">
    <source>
        <dbReference type="SAM" id="MobiDB-lite"/>
    </source>
</evidence>
<dbReference type="Proteomes" id="UP000243459">
    <property type="component" value="Chromosome 1"/>
</dbReference>
<dbReference type="AlphaFoldDB" id="A0A5P1FPR7"/>
<feature type="region of interest" description="Disordered" evidence="1">
    <location>
        <begin position="1"/>
        <end position="109"/>
    </location>
</feature>
<keyword evidence="3" id="KW-1185">Reference proteome</keyword>
<dbReference type="EMBL" id="CM007381">
    <property type="protein sequence ID" value="ONK80305.1"/>
    <property type="molecule type" value="Genomic_DNA"/>
</dbReference>